<evidence type="ECO:0000313" key="4">
    <source>
        <dbReference type="Proteomes" id="UP000617041"/>
    </source>
</evidence>
<dbReference type="AlphaFoldDB" id="A0A934Q039"/>
<dbReference type="Proteomes" id="UP000617041">
    <property type="component" value="Unassembled WGS sequence"/>
</dbReference>
<keyword evidence="4" id="KW-1185">Reference proteome</keyword>
<evidence type="ECO:0000256" key="1">
    <source>
        <dbReference type="SAM" id="MobiDB-lite"/>
    </source>
</evidence>
<dbReference type="InterPro" id="IPR029044">
    <property type="entry name" value="Nucleotide-diphossugar_trans"/>
</dbReference>
<evidence type="ECO:0000313" key="3">
    <source>
        <dbReference type="EMBL" id="MBK0392253.1"/>
    </source>
</evidence>
<feature type="region of interest" description="Disordered" evidence="1">
    <location>
        <begin position="1"/>
        <end position="34"/>
    </location>
</feature>
<dbReference type="SUPFAM" id="SSF53448">
    <property type="entry name" value="Nucleotide-diphospho-sugar transferases"/>
    <property type="match status" value="1"/>
</dbReference>
<protein>
    <submittedName>
        <fullName evidence="3">Glycosyltransferase family 2 protein</fullName>
    </submittedName>
</protein>
<dbReference type="CDD" id="cd00761">
    <property type="entry name" value="Glyco_tranf_GTA_type"/>
    <property type="match status" value="1"/>
</dbReference>
<gene>
    <name evidence="3" type="ORF">I8E28_06605</name>
</gene>
<dbReference type="Gene3D" id="3.90.550.10">
    <property type="entry name" value="Spore Coat Polysaccharide Biosynthesis Protein SpsA, Chain A"/>
    <property type="match status" value="1"/>
</dbReference>
<name>A0A934Q039_9BURK</name>
<dbReference type="InterPro" id="IPR001173">
    <property type="entry name" value="Glyco_trans_2-like"/>
</dbReference>
<dbReference type="PANTHER" id="PTHR43685">
    <property type="entry name" value="GLYCOSYLTRANSFERASE"/>
    <property type="match status" value="1"/>
</dbReference>
<organism evidence="3 4">
    <name type="scientific">Ramlibacter algicola</name>
    <dbReference type="NCBI Taxonomy" id="2795217"/>
    <lineage>
        <taxon>Bacteria</taxon>
        <taxon>Pseudomonadati</taxon>
        <taxon>Pseudomonadota</taxon>
        <taxon>Betaproteobacteria</taxon>
        <taxon>Burkholderiales</taxon>
        <taxon>Comamonadaceae</taxon>
        <taxon>Ramlibacter</taxon>
    </lineage>
</organism>
<proteinExistence type="predicted"/>
<comment type="caution">
    <text evidence="3">The sequence shown here is derived from an EMBL/GenBank/DDBJ whole genome shotgun (WGS) entry which is preliminary data.</text>
</comment>
<dbReference type="InterPro" id="IPR050834">
    <property type="entry name" value="Glycosyltransf_2"/>
</dbReference>
<accession>A0A934Q039</accession>
<sequence>MNPSTSRFAATFTPASPAGGSPGPAERPRRDAGPRAPVHFSIVIPLHDKARYVMATLGSVLAQTDPDFEVIVVDDGSRDEGPDLVAAIQDPRVRLVRQANAGVSVARNLGISLARGEWVAFLDADDWHHPRYLEQLRRAQQAAPDADVVASRFVTFTDAQAMAAPLAWQVPDGDVPVERINDLPTRWMQGPTLFTGSVAVRRSLLDRMQPCFPPGESFGEDLDLWFRVGERSPIALVHAPLAAYRTEVGGSLSARHDPRELPPWVERMRERVRSGSLPAHRARSALVYISQMKIDMARHAVVRGERLAALRWLWAARRIVRTKRWWFTAFMILSWPGSLVRGYMDRTRASPLPPEGASAGTA</sequence>
<evidence type="ECO:0000259" key="2">
    <source>
        <dbReference type="Pfam" id="PF00535"/>
    </source>
</evidence>
<dbReference type="Pfam" id="PF00535">
    <property type="entry name" value="Glycos_transf_2"/>
    <property type="match status" value="1"/>
</dbReference>
<dbReference type="EMBL" id="JAEDAO010000001">
    <property type="protein sequence ID" value="MBK0392253.1"/>
    <property type="molecule type" value="Genomic_DNA"/>
</dbReference>
<reference evidence="3" key="1">
    <citation type="submission" date="2020-12" db="EMBL/GenBank/DDBJ databases">
        <title>Ramlibacter sp. nov., isolated from a freshwater alga, Cryptomonas.</title>
        <authorList>
            <person name="Kim H.M."/>
            <person name="Jeon C.O."/>
        </authorList>
    </citation>
    <scope>NUCLEOTIDE SEQUENCE</scope>
    <source>
        <strain evidence="3">CrO1</strain>
    </source>
</reference>
<dbReference type="PANTHER" id="PTHR43685:SF2">
    <property type="entry name" value="GLYCOSYLTRANSFERASE 2-LIKE DOMAIN-CONTAINING PROTEIN"/>
    <property type="match status" value="1"/>
</dbReference>
<feature type="domain" description="Glycosyltransferase 2-like" evidence="2">
    <location>
        <begin position="41"/>
        <end position="164"/>
    </location>
</feature>